<sequence length="329" mass="36610">MTDIFISYPNKESEMKILLIAISFLCLLAAPVHAAPHDLSEWNQKECIEMVFIGGESIKDEKGQKIMGAELIAAGLNQAIPMVVSAIQKKIKESDLKYTATYGATVAGSNLLLVKDGEENKQLAEIQLTRYAAHKKTPSGHHRKKASVITLLVHEEKNGAFTFTVKEAEVHYAKCRIDHRENVREKPNFPYIDLKIDITIQCFWLDWEGNPRSAILGALALPAPGVPVRGDSLEEPAPKPNHIDGHCPANALFGDSKKPKYVSWFPPFPVNYYKDRQTNDVAYVLNITVTEFDDYTALVKKYGEFASGMADILQGMALNLVQQITAPEK</sequence>
<keyword evidence="3" id="KW-1185">Reference proteome</keyword>
<feature type="chain" id="PRO_5012837303" evidence="1">
    <location>
        <begin position="35"/>
        <end position="329"/>
    </location>
</feature>
<evidence type="ECO:0000256" key="1">
    <source>
        <dbReference type="SAM" id="SignalP"/>
    </source>
</evidence>
<name>A0A1J5NC26_9BACT</name>
<organism evidence="2 3">
    <name type="scientific">Pseudodesulfovibrio hydrargyri</name>
    <dbReference type="NCBI Taxonomy" id="2125990"/>
    <lineage>
        <taxon>Bacteria</taxon>
        <taxon>Pseudomonadati</taxon>
        <taxon>Thermodesulfobacteriota</taxon>
        <taxon>Desulfovibrionia</taxon>
        <taxon>Desulfovibrionales</taxon>
        <taxon>Desulfovibrionaceae</taxon>
    </lineage>
</organism>
<protein>
    <submittedName>
        <fullName evidence="2">Uncharacterized protein</fullName>
    </submittedName>
</protein>
<comment type="caution">
    <text evidence="2">The sequence shown here is derived from an EMBL/GenBank/DDBJ whole genome shotgun (WGS) entry which is preliminary data.</text>
</comment>
<accession>A0A1J5NC26</accession>
<evidence type="ECO:0000313" key="3">
    <source>
        <dbReference type="Proteomes" id="UP000181901"/>
    </source>
</evidence>
<proteinExistence type="predicted"/>
<gene>
    <name evidence="2" type="ORF">BerOc1_01214</name>
</gene>
<evidence type="ECO:0000313" key="2">
    <source>
        <dbReference type="EMBL" id="OIQ49289.1"/>
    </source>
</evidence>
<reference evidence="2 3" key="1">
    <citation type="submission" date="2015-09" db="EMBL/GenBank/DDBJ databases">
        <title>Genome of Desulfovibrio dechloracetivorans BerOc1, a mercury methylating strain isolated from highly hydrocarbons and metals contaminated coastal sediments.</title>
        <authorList>
            <person name="Goni Urriza M."/>
            <person name="Gassie C."/>
            <person name="Bouchez O."/>
            <person name="Klopp C."/>
            <person name="Ranchou-Peyruse A."/>
            <person name="Remy G."/>
        </authorList>
    </citation>
    <scope>NUCLEOTIDE SEQUENCE [LARGE SCALE GENOMIC DNA]</scope>
    <source>
        <strain evidence="2 3">BerOc1</strain>
    </source>
</reference>
<dbReference type="Proteomes" id="UP000181901">
    <property type="component" value="Unassembled WGS sequence"/>
</dbReference>
<dbReference type="AlphaFoldDB" id="A0A1J5NC26"/>
<dbReference type="EMBL" id="LKAQ01000004">
    <property type="protein sequence ID" value="OIQ49289.1"/>
    <property type="molecule type" value="Genomic_DNA"/>
</dbReference>
<keyword evidence="1" id="KW-0732">Signal</keyword>
<feature type="signal peptide" evidence="1">
    <location>
        <begin position="1"/>
        <end position="34"/>
    </location>
</feature>